<organism evidence="1 2">
    <name type="scientific">Dyadobacter linearis</name>
    <dbReference type="NCBI Taxonomy" id="2823330"/>
    <lineage>
        <taxon>Bacteria</taxon>
        <taxon>Pseudomonadati</taxon>
        <taxon>Bacteroidota</taxon>
        <taxon>Cytophagia</taxon>
        <taxon>Cytophagales</taxon>
        <taxon>Spirosomataceae</taxon>
        <taxon>Dyadobacter</taxon>
    </lineage>
</organism>
<gene>
    <name evidence="1" type="ORF">DYBT9623_05245</name>
</gene>
<comment type="caution">
    <text evidence="1">The sequence shown here is derived from an EMBL/GenBank/DDBJ whole genome shotgun (WGS) entry which is preliminary data.</text>
</comment>
<evidence type="ECO:0008006" key="3">
    <source>
        <dbReference type="Google" id="ProtNLM"/>
    </source>
</evidence>
<evidence type="ECO:0000313" key="2">
    <source>
        <dbReference type="Proteomes" id="UP000679725"/>
    </source>
</evidence>
<protein>
    <recommendedName>
        <fullName evidence="3">LVIVD repeat-containing protein</fullName>
    </recommendedName>
</protein>
<accession>A0ABM8UY71</accession>
<proteinExistence type="predicted"/>
<sequence>MVQGVKGAKIAATWELRELYGENLVNGYLYMHRPDFPKLVATLFSNSVSKCRVSSFTAQIMQKFFRLLSLVFIGFGCVEPTDSPPNGVDFTGTGYRPIYSSPDELARIQIAGAQPLAQPGKIYLFDPYIFINELGKGIHIIDNKDPKNPKNLSFIAITGNYDIAVKGNWLYADNVSNLLVFDITDPLSPKLSKTIADAIPHNNFPPFQNVYFECVDTKKGIVSGWEKVPMSAQPKCFR</sequence>
<name>A0ABM8UY71_9BACT</name>
<dbReference type="EMBL" id="CAJRAU010000011">
    <property type="protein sequence ID" value="CAG5074558.1"/>
    <property type="molecule type" value="Genomic_DNA"/>
</dbReference>
<reference evidence="1 2" key="1">
    <citation type="submission" date="2021-04" db="EMBL/GenBank/DDBJ databases">
        <authorList>
            <person name="Rodrigo-Torres L."/>
            <person name="Arahal R. D."/>
            <person name="Lucena T."/>
        </authorList>
    </citation>
    <scope>NUCLEOTIDE SEQUENCE [LARGE SCALE GENOMIC DNA]</scope>
    <source>
        <strain evidence="1 2">CECT 9623</strain>
    </source>
</reference>
<evidence type="ECO:0000313" key="1">
    <source>
        <dbReference type="EMBL" id="CAG5074558.1"/>
    </source>
</evidence>
<keyword evidence="2" id="KW-1185">Reference proteome</keyword>
<dbReference type="Proteomes" id="UP000679725">
    <property type="component" value="Unassembled WGS sequence"/>
</dbReference>